<sequence>MPAQNIAVDHASTGLVTARVARAERISPSFVRLTLEGEQLQGWRDLGFDQWFRLAIPVAGEATRFDRLASRYDVRGYLKYLTLPRSTRPAIRNYTVRSFDRSAARMEVDFVIHNSDPQHAGVAAPWAATLPVGAAVALIDQGCGYRPVEGADTVVIVSEESALPAAIGILRDLPATSAGYALLEVPHRADEQPIRAPEGVAVRWILRERTARPGAAALEELRGLPPLADVPVSGFVAGEQQLASLGRKHLVNVRGLDRGAVDFCGYWRQS</sequence>
<dbReference type="InterPro" id="IPR017938">
    <property type="entry name" value="Riboflavin_synthase-like_b-brl"/>
</dbReference>
<proteinExistence type="predicted"/>
<dbReference type="InterPro" id="IPR007037">
    <property type="entry name" value="SIP_rossman_dom"/>
</dbReference>
<gene>
    <name evidence="2" type="ORF">JD292_08715</name>
</gene>
<organism evidence="2 3">
    <name type="scientific">Leucobacter edaphi</name>
    <dbReference type="NCBI Taxonomy" id="2796472"/>
    <lineage>
        <taxon>Bacteria</taxon>
        <taxon>Bacillati</taxon>
        <taxon>Actinomycetota</taxon>
        <taxon>Actinomycetes</taxon>
        <taxon>Micrococcales</taxon>
        <taxon>Microbacteriaceae</taxon>
        <taxon>Leucobacter</taxon>
    </lineage>
</organism>
<dbReference type="InterPro" id="IPR017927">
    <property type="entry name" value="FAD-bd_FR_type"/>
</dbReference>
<evidence type="ECO:0000313" key="3">
    <source>
        <dbReference type="Proteomes" id="UP000618733"/>
    </source>
</evidence>
<name>A0A934QCJ7_9MICO</name>
<feature type="domain" description="FAD-binding FR-type" evidence="1">
    <location>
        <begin position="13"/>
        <end position="148"/>
    </location>
</feature>
<keyword evidence="3" id="KW-1185">Reference proteome</keyword>
<dbReference type="Pfam" id="PF08021">
    <property type="entry name" value="FAD_binding_9"/>
    <property type="match status" value="1"/>
</dbReference>
<dbReference type="Proteomes" id="UP000618733">
    <property type="component" value="Unassembled WGS sequence"/>
</dbReference>
<dbReference type="PANTHER" id="PTHR30157:SF0">
    <property type="entry name" value="NADPH-DEPENDENT FERRIC-CHELATE REDUCTASE"/>
    <property type="match status" value="1"/>
</dbReference>
<dbReference type="PROSITE" id="PS51384">
    <property type="entry name" value="FAD_FR"/>
    <property type="match status" value="1"/>
</dbReference>
<dbReference type="Gene3D" id="3.40.50.80">
    <property type="entry name" value="Nucleotide-binding domain of ferredoxin-NADP reductase (FNR) module"/>
    <property type="match status" value="1"/>
</dbReference>
<evidence type="ECO:0000313" key="2">
    <source>
        <dbReference type="EMBL" id="MBK0422156.1"/>
    </source>
</evidence>
<dbReference type="Gene3D" id="2.40.30.10">
    <property type="entry name" value="Translation factors"/>
    <property type="match status" value="1"/>
</dbReference>
<dbReference type="InterPro" id="IPR013113">
    <property type="entry name" value="SIP_FAD-bd"/>
</dbReference>
<dbReference type="Pfam" id="PF04954">
    <property type="entry name" value="SIP"/>
    <property type="match status" value="1"/>
</dbReference>
<dbReference type="AlphaFoldDB" id="A0A934QCJ7"/>
<dbReference type="CDD" id="cd06193">
    <property type="entry name" value="siderophore_interacting"/>
    <property type="match status" value="1"/>
</dbReference>
<dbReference type="InterPro" id="IPR039261">
    <property type="entry name" value="FNR_nucleotide-bd"/>
</dbReference>
<protein>
    <submittedName>
        <fullName evidence="2">Siderophore-interacting protein</fullName>
    </submittedName>
</protein>
<evidence type="ECO:0000259" key="1">
    <source>
        <dbReference type="PROSITE" id="PS51384"/>
    </source>
</evidence>
<accession>A0A934QCJ7</accession>
<dbReference type="GO" id="GO:0016491">
    <property type="term" value="F:oxidoreductase activity"/>
    <property type="evidence" value="ECO:0007669"/>
    <property type="project" value="InterPro"/>
</dbReference>
<dbReference type="SUPFAM" id="SSF63380">
    <property type="entry name" value="Riboflavin synthase domain-like"/>
    <property type="match status" value="1"/>
</dbReference>
<dbReference type="InterPro" id="IPR039374">
    <property type="entry name" value="SIP_fam"/>
</dbReference>
<reference evidence="2" key="1">
    <citation type="submission" date="2020-12" db="EMBL/GenBank/DDBJ databases">
        <title>Leucobacter sp. CAS2, isolated from Chromium sludge.</title>
        <authorList>
            <person name="Xu Z."/>
        </authorList>
    </citation>
    <scope>NUCLEOTIDE SEQUENCE</scope>
    <source>
        <strain evidence="2">CSA2</strain>
    </source>
</reference>
<comment type="caution">
    <text evidence="2">The sequence shown here is derived from an EMBL/GenBank/DDBJ whole genome shotgun (WGS) entry which is preliminary data.</text>
</comment>
<dbReference type="EMBL" id="JAEHOI010000007">
    <property type="protein sequence ID" value="MBK0422156.1"/>
    <property type="molecule type" value="Genomic_DNA"/>
</dbReference>
<dbReference type="RefSeq" id="WP_200132358.1">
    <property type="nucleotide sequence ID" value="NZ_JAEHOI010000007.1"/>
</dbReference>
<dbReference type="PANTHER" id="PTHR30157">
    <property type="entry name" value="FERRIC REDUCTASE, NADPH-DEPENDENT"/>
    <property type="match status" value="1"/>
</dbReference>